<organism evidence="2 3">
    <name type="scientific">Mycena venus</name>
    <dbReference type="NCBI Taxonomy" id="2733690"/>
    <lineage>
        <taxon>Eukaryota</taxon>
        <taxon>Fungi</taxon>
        <taxon>Dikarya</taxon>
        <taxon>Basidiomycota</taxon>
        <taxon>Agaricomycotina</taxon>
        <taxon>Agaricomycetes</taxon>
        <taxon>Agaricomycetidae</taxon>
        <taxon>Agaricales</taxon>
        <taxon>Marasmiineae</taxon>
        <taxon>Mycenaceae</taxon>
        <taxon>Mycena</taxon>
    </lineage>
</organism>
<reference evidence="2" key="1">
    <citation type="submission" date="2020-05" db="EMBL/GenBank/DDBJ databases">
        <title>Mycena genomes resolve the evolution of fungal bioluminescence.</title>
        <authorList>
            <person name="Tsai I.J."/>
        </authorList>
    </citation>
    <scope>NUCLEOTIDE SEQUENCE</scope>
    <source>
        <strain evidence="2">CCC161011</strain>
    </source>
</reference>
<evidence type="ECO:0000256" key="1">
    <source>
        <dbReference type="SAM" id="MobiDB-lite"/>
    </source>
</evidence>
<sequence>MSPSSHSGRSSSPPRSSSPNPLDLQQQKEARLKRRIAELELQVASQSAPPQPRATYKILRDDGPRDQKGRVTLRPHRSPLVGEYDRRQELEEKREEEGDDTPIVYTDEQQCLYRGFEEFRKYIPAIKSVLLKMESNELTAMYSQLQKGATGVFSDDINSVRAAMVDFVNVPGAKDPLFSSQTHMHLFTAPASAKKLKEQINKERQAANGSDAENVRPSDINERPCKKRRVTAPATSKKSVANKIAMRHVTGRSIAYAAVHHRFALSDAPSWNEVDGDFDYILYYNNIIDWFENAPGPIAQKEVDDLLAWWDQCVFKNGGRPIEEPSQASASILTMREQRAARELV</sequence>
<evidence type="ECO:0000313" key="3">
    <source>
        <dbReference type="Proteomes" id="UP000620124"/>
    </source>
</evidence>
<dbReference type="InterPro" id="IPR046521">
    <property type="entry name" value="DUF6698"/>
</dbReference>
<dbReference type="EMBL" id="JACAZI010000001">
    <property type="protein sequence ID" value="KAF7372505.1"/>
    <property type="molecule type" value="Genomic_DNA"/>
</dbReference>
<comment type="caution">
    <text evidence="2">The sequence shown here is derived from an EMBL/GenBank/DDBJ whole genome shotgun (WGS) entry which is preliminary data.</text>
</comment>
<feature type="compositionally biased region" description="Basic and acidic residues" evidence="1">
    <location>
        <begin position="58"/>
        <end position="69"/>
    </location>
</feature>
<proteinExistence type="predicted"/>
<keyword evidence="3" id="KW-1185">Reference proteome</keyword>
<feature type="compositionally biased region" description="Basic and acidic residues" evidence="1">
    <location>
        <begin position="83"/>
        <end position="96"/>
    </location>
</feature>
<name>A0A8H7DFJ3_9AGAR</name>
<feature type="region of interest" description="Disordered" evidence="1">
    <location>
        <begin position="1"/>
        <end position="99"/>
    </location>
</feature>
<gene>
    <name evidence="2" type="ORF">MVEN_00112400</name>
</gene>
<feature type="region of interest" description="Disordered" evidence="1">
    <location>
        <begin position="202"/>
        <end position="237"/>
    </location>
</feature>
<dbReference type="Pfam" id="PF20414">
    <property type="entry name" value="DUF6698"/>
    <property type="match status" value="1"/>
</dbReference>
<dbReference type="Proteomes" id="UP000620124">
    <property type="component" value="Unassembled WGS sequence"/>
</dbReference>
<protein>
    <submittedName>
        <fullName evidence="2">Uncharacterized protein</fullName>
    </submittedName>
</protein>
<dbReference type="AlphaFoldDB" id="A0A8H7DFJ3"/>
<feature type="compositionally biased region" description="Basic and acidic residues" evidence="1">
    <location>
        <begin position="26"/>
        <end position="38"/>
    </location>
</feature>
<accession>A0A8H7DFJ3</accession>
<evidence type="ECO:0000313" key="2">
    <source>
        <dbReference type="EMBL" id="KAF7372505.1"/>
    </source>
</evidence>
<feature type="compositionally biased region" description="Low complexity" evidence="1">
    <location>
        <begin position="1"/>
        <end position="21"/>
    </location>
</feature>
<dbReference type="OrthoDB" id="2662502at2759"/>
<feature type="compositionally biased region" description="Basic and acidic residues" evidence="1">
    <location>
        <begin position="213"/>
        <end position="224"/>
    </location>
</feature>